<dbReference type="Proteomes" id="UP000011087">
    <property type="component" value="Unassembled WGS sequence"/>
</dbReference>
<accession>L1IPY5</accession>
<dbReference type="PaxDb" id="55529-EKX38303"/>
<evidence type="ECO:0000313" key="3">
    <source>
        <dbReference type="Proteomes" id="UP000011087"/>
    </source>
</evidence>
<name>L1IPY5_GUITC</name>
<protein>
    <submittedName>
        <fullName evidence="1 2">Uncharacterized protein</fullName>
    </submittedName>
</protein>
<keyword evidence="3" id="KW-1185">Reference proteome</keyword>
<organism evidence="1">
    <name type="scientific">Guillardia theta (strain CCMP2712)</name>
    <name type="common">Cryptophyte</name>
    <dbReference type="NCBI Taxonomy" id="905079"/>
    <lineage>
        <taxon>Eukaryota</taxon>
        <taxon>Cryptophyceae</taxon>
        <taxon>Pyrenomonadales</taxon>
        <taxon>Geminigeraceae</taxon>
        <taxon>Guillardia</taxon>
    </lineage>
</organism>
<evidence type="ECO:0000313" key="1">
    <source>
        <dbReference type="EMBL" id="EKX38303.1"/>
    </source>
</evidence>
<sequence length="150" mass="16257">MSELKAARAMDGLLRRFRACSQDAARIRVILREFAGRMHGPKSREVEISGVAQTNHSELKGSHQTSPTPGVQASLVLFTPMKTDDEPPSLYHSASKLGAVSTPSLQLSDNGKDIGVGKIQYPLSNRKYSVPTLPAIANDTLISEKQSVNE</sequence>
<dbReference type="EMBL" id="JH993050">
    <property type="protein sequence ID" value="EKX38303.1"/>
    <property type="molecule type" value="Genomic_DNA"/>
</dbReference>
<dbReference type="GeneID" id="17294966"/>
<dbReference type="KEGG" id="gtt:GUITHDRAFT_115644"/>
<dbReference type="HOGENOM" id="CLU_1744013_0_0_1"/>
<dbReference type="AlphaFoldDB" id="L1IPY5"/>
<reference evidence="3" key="2">
    <citation type="submission" date="2012-11" db="EMBL/GenBank/DDBJ databases">
        <authorList>
            <person name="Kuo A."/>
            <person name="Curtis B.A."/>
            <person name="Tanifuji G."/>
            <person name="Burki F."/>
            <person name="Gruber A."/>
            <person name="Irimia M."/>
            <person name="Maruyama S."/>
            <person name="Arias M.C."/>
            <person name="Ball S.G."/>
            <person name="Gile G.H."/>
            <person name="Hirakawa Y."/>
            <person name="Hopkins J.F."/>
            <person name="Rensing S.A."/>
            <person name="Schmutz J."/>
            <person name="Symeonidi A."/>
            <person name="Elias M."/>
            <person name="Eveleigh R.J."/>
            <person name="Herman E.K."/>
            <person name="Klute M.J."/>
            <person name="Nakayama T."/>
            <person name="Obornik M."/>
            <person name="Reyes-Prieto A."/>
            <person name="Armbrust E.V."/>
            <person name="Aves S.J."/>
            <person name="Beiko R.G."/>
            <person name="Coutinho P."/>
            <person name="Dacks J.B."/>
            <person name="Durnford D.G."/>
            <person name="Fast N.M."/>
            <person name="Green B.R."/>
            <person name="Grisdale C."/>
            <person name="Hempe F."/>
            <person name="Henrissat B."/>
            <person name="Hoppner M.P."/>
            <person name="Ishida K.-I."/>
            <person name="Kim E."/>
            <person name="Koreny L."/>
            <person name="Kroth P.G."/>
            <person name="Liu Y."/>
            <person name="Malik S.-B."/>
            <person name="Maier U.G."/>
            <person name="McRose D."/>
            <person name="Mock T."/>
            <person name="Neilson J.A."/>
            <person name="Onodera N.T."/>
            <person name="Poole A.M."/>
            <person name="Pritham E.J."/>
            <person name="Richards T.A."/>
            <person name="Rocap G."/>
            <person name="Roy S.W."/>
            <person name="Sarai C."/>
            <person name="Schaack S."/>
            <person name="Shirato S."/>
            <person name="Slamovits C.H."/>
            <person name="Spencer D.F."/>
            <person name="Suzuki S."/>
            <person name="Worden A.Z."/>
            <person name="Zauner S."/>
            <person name="Barry K."/>
            <person name="Bell C."/>
            <person name="Bharti A.K."/>
            <person name="Crow J.A."/>
            <person name="Grimwood J."/>
            <person name="Kramer R."/>
            <person name="Lindquist E."/>
            <person name="Lucas S."/>
            <person name="Salamov A."/>
            <person name="McFadden G.I."/>
            <person name="Lane C.E."/>
            <person name="Keeling P.J."/>
            <person name="Gray M.W."/>
            <person name="Grigoriev I.V."/>
            <person name="Archibald J.M."/>
        </authorList>
    </citation>
    <scope>NUCLEOTIDE SEQUENCE</scope>
    <source>
        <strain evidence="3">CCMP2712</strain>
    </source>
</reference>
<reference evidence="1 3" key="1">
    <citation type="journal article" date="2012" name="Nature">
        <title>Algal genomes reveal evolutionary mosaicism and the fate of nucleomorphs.</title>
        <authorList>
            <consortium name="DOE Joint Genome Institute"/>
            <person name="Curtis B.A."/>
            <person name="Tanifuji G."/>
            <person name="Burki F."/>
            <person name="Gruber A."/>
            <person name="Irimia M."/>
            <person name="Maruyama S."/>
            <person name="Arias M.C."/>
            <person name="Ball S.G."/>
            <person name="Gile G.H."/>
            <person name="Hirakawa Y."/>
            <person name="Hopkins J.F."/>
            <person name="Kuo A."/>
            <person name="Rensing S.A."/>
            <person name="Schmutz J."/>
            <person name="Symeonidi A."/>
            <person name="Elias M."/>
            <person name="Eveleigh R.J."/>
            <person name="Herman E.K."/>
            <person name="Klute M.J."/>
            <person name="Nakayama T."/>
            <person name="Obornik M."/>
            <person name="Reyes-Prieto A."/>
            <person name="Armbrust E.V."/>
            <person name="Aves S.J."/>
            <person name="Beiko R.G."/>
            <person name="Coutinho P."/>
            <person name="Dacks J.B."/>
            <person name="Durnford D.G."/>
            <person name="Fast N.M."/>
            <person name="Green B.R."/>
            <person name="Grisdale C.J."/>
            <person name="Hempel F."/>
            <person name="Henrissat B."/>
            <person name="Hoppner M.P."/>
            <person name="Ishida K."/>
            <person name="Kim E."/>
            <person name="Koreny L."/>
            <person name="Kroth P.G."/>
            <person name="Liu Y."/>
            <person name="Malik S.B."/>
            <person name="Maier U.G."/>
            <person name="McRose D."/>
            <person name="Mock T."/>
            <person name="Neilson J.A."/>
            <person name="Onodera N.T."/>
            <person name="Poole A.M."/>
            <person name="Pritham E.J."/>
            <person name="Richards T.A."/>
            <person name="Rocap G."/>
            <person name="Roy S.W."/>
            <person name="Sarai C."/>
            <person name="Schaack S."/>
            <person name="Shirato S."/>
            <person name="Slamovits C.H."/>
            <person name="Spencer D.F."/>
            <person name="Suzuki S."/>
            <person name="Worden A.Z."/>
            <person name="Zauner S."/>
            <person name="Barry K."/>
            <person name="Bell C."/>
            <person name="Bharti A.K."/>
            <person name="Crow J.A."/>
            <person name="Grimwood J."/>
            <person name="Kramer R."/>
            <person name="Lindquist E."/>
            <person name="Lucas S."/>
            <person name="Salamov A."/>
            <person name="McFadden G.I."/>
            <person name="Lane C.E."/>
            <person name="Keeling P.J."/>
            <person name="Gray M.W."/>
            <person name="Grigoriev I.V."/>
            <person name="Archibald J.M."/>
        </authorList>
    </citation>
    <scope>NUCLEOTIDE SEQUENCE</scope>
    <source>
        <strain evidence="1 3">CCMP2712</strain>
    </source>
</reference>
<gene>
    <name evidence="1" type="ORF">GUITHDRAFT_115644</name>
</gene>
<reference evidence="2" key="3">
    <citation type="submission" date="2015-06" db="UniProtKB">
        <authorList>
            <consortium name="EnsemblProtists"/>
        </authorList>
    </citation>
    <scope>IDENTIFICATION</scope>
</reference>
<proteinExistence type="predicted"/>
<dbReference type="EnsemblProtists" id="EKX38303">
    <property type="protein sequence ID" value="EKX38303"/>
    <property type="gene ID" value="GUITHDRAFT_115644"/>
</dbReference>
<evidence type="ECO:0000313" key="2">
    <source>
        <dbReference type="EnsemblProtists" id="EKX38303"/>
    </source>
</evidence>
<dbReference type="RefSeq" id="XP_005825283.1">
    <property type="nucleotide sequence ID" value="XM_005825226.1"/>
</dbReference>